<feature type="domain" description="F-box associated beta-propeller type 3" evidence="1">
    <location>
        <begin position="128"/>
        <end position="412"/>
    </location>
</feature>
<dbReference type="InterPro" id="IPR017451">
    <property type="entry name" value="F-box-assoc_interact_dom"/>
</dbReference>
<evidence type="ECO:0000313" key="2">
    <source>
        <dbReference type="EMBL" id="OMO75394.1"/>
    </source>
</evidence>
<dbReference type="Proteomes" id="UP000187203">
    <property type="component" value="Unassembled WGS sequence"/>
</dbReference>
<dbReference type="AlphaFoldDB" id="A0A1R3HYK4"/>
<accession>A0A1R3HYK4</accession>
<dbReference type="OrthoDB" id="1576694at2759"/>
<evidence type="ECO:0000259" key="1">
    <source>
        <dbReference type="Pfam" id="PF08268"/>
    </source>
</evidence>
<gene>
    <name evidence="2" type="ORF">COLO4_26141</name>
</gene>
<name>A0A1R3HYK4_9ROSI</name>
<sequence length="452" mass="50586">MGKKVHSKNKGRKAAGKNDAAATRKGLFEVDVEAFSVSNDVDIFTRLPVQSLLELSQRVPKVWESIVEDPSFVDKHFSHSLNRPGGSRMLVSFSNLDGSKHYFFSVGLYGGSGVHQVTLPGCNKGPNKPCHCHVSESVKGLFCFFNGRGLYVFNPATRSIQPIPKSLEYAKRYESVETTSILEKSYSAYAFGCDPCTNVFKVLHIMGITKSGMKIYDLECEVYTVYTPSRRSNDEKPENLTFSWKKIAHVPPCPYPFKSQGVCVNGFIYWLGMTAPGVEGVVRFDVANEKFQMISLPTEISVIPILTKVGERLALFGSSNNNNKDANSSSSGVEFWRLDDDDDEHKLGWSKESFEVPRSHRRLKRPVPLGNICSGDVLLVADVISEEYLLIPFPSNKANCSSKRKINIRGLPGFIEFNGFKHANFNITNYVESFVNVESRLLRLGYYTCIYV</sequence>
<dbReference type="STRING" id="93759.A0A1R3HYK4"/>
<dbReference type="EMBL" id="AWUE01019210">
    <property type="protein sequence ID" value="OMO75394.1"/>
    <property type="molecule type" value="Genomic_DNA"/>
</dbReference>
<evidence type="ECO:0000313" key="3">
    <source>
        <dbReference type="Proteomes" id="UP000187203"/>
    </source>
</evidence>
<reference evidence="3" key="1">
    <citation type="submission" date="2013-09" db="EMBL/GenBank/DDBJ databases">
        <title>Corchorus olitorius genome sequencing.</title>
        <authorList>
            <person name="Alam M."/>
            <person name="Haque M.S."/>
            <person name="Islam M.S."/>
            <person name="Emdad E.M."/>
            <person name="Islam M.M."/>
            <person name="Ahmed B."/>
            <person name="Halim A."/>
            <person name="Hossen Q.M.M."/>
            <person name="Hossain M.Z."/>
            <person name="Ahmed R."/>
            <person name="Khan M.M."/>
            <person name="Islam R."/>
            <person name="Rashid M.M."/>
            <person name="Khan S.A."/>
            <person name="Rahman M.S."/>
            <person name="Alam M."/>
            <person name="Yahiya A.S."/>
            <person name="Khan M.S."/>
            <person name="Azam M.S."/>
            <person name="Haque T."/>
            <person name="Lashkar M.Z.H."/>
            <person name="Akhand A.I."/>
            <person name="Morshed G."/>
            <person name="Roy S."/>
            <person name="Uddin K.S."/>
            <person name="Rabeya T."/>
            <person name="Hossain A.S."/>
            <person name="Chowdhury A."/>
            <person name="Snigdha A.R."/>
            <person name="Mortoza M.S."/>
            <person name="Matin S.A."/>
            <person name="Hoque S.M.E."/>
            <person name="Islam M.K."/>
            <person name="Roy D.K."/>
            <person name="Haider R."/>
            <person name="Moosa M.M."/>
            <person name="Elias S.M."/>
            <person name="Hasan A.M."/>
            <person name="Jahan S."/>
            <person name="Shafiuddin M."/>
            <person name="Mahmood N."/>
            <person name="Shommy N.S."/>
        </authorList>
    </citation>
    <scope>NUCLEOTIDE SEQUENCE [LARGE SCALE GENOMIC DNA]</scope>
    <source>
        <strain evidence="3">cv. O-4</strain>
    </source>
</reference>
<dbReference type="PANTHER" id="PTHR31111">
    <property type="entry name" value="BNAA05G37150D PROTEIN-RELATED"/>
    <property type="match status" value="1"/>
</dbReference>
<dbReference type="PANTHER" id="PTHR31111:SF138">
    <property type="entry name" value="F-BOX ASSOCIATED DOMAIN-CONTAINING PROTEIN"/>
    <property type="match status" value="1"/>
</dbReference>
<keyword evidence="3" id="KW-1185">Reference proteome</keyword>
<protein>
    <recommendedName>
        <fullName evidence="1">F-box associated beta-propeller type 3 domain-containing protein</fullName>
    </recommendedName>
</protein>
<proteinExistence type="predicted"/>
<organism evidence="2 3">
    <name type="scientific">Corchorus olitorius</name>
    <dbReference type="NCBI Taxonomy" id="93759"/>
    <lineage>
        <taxon>Eukaryota</taxon>
        <taxon>Viridiplantae</taxon>
        <taxon>Streptophyta</taxon>
        <taxon>Embryophyta</taxon>
        <taxon>Tracheophyta</taxon>
        <taxon>Spermatophyta</taxon>
        <taxon>Magnoliopsida</taxon>
        <taxon>eudicotyledons</taxon>
        <taxon>Gunneridae</taxon>
        <taxon>Pentapetalae</taxon>
        <taxon>rosids</taxon>
        <taxon>malvids</taxon>
        <taxon>Malvales</taxon>
        <taxon>Malvaceae</taxon>
        <taxon>Grewioideae</taxon>
        <taxon>Apeibeae</taxon>
        <taxon>Corchorus</taxon>
    </lineage>
</organism>
<dbReference type="InterPro" id="IPR013187">
    <property type="entry name" value="F-box-assoc_dom_typ3"/>
</dbReference>
<comment type="caution">
    <text evidence="2">The sequence shown here is derived from an EMBL/GenBank/DDBJ whole genome shotgun (WGS) entry which is preliminary data.</text>
</comment>
<dbReference type="Pfam" id="PF08268">
    <property type="entry name" value="FBA_3"/>
    <property type="match status" value="1"/>
</dbReference>
<dbReference type="NCBIfam" id="TIGR01640">
    <property type="entry name" value="F_box_assoc_1"/>
    <property type="match status" value="1"/>
</dbReference>